<dbReference type="EMBL" id="SZYD01000002">
    <property type="protein sequence ID" value="KAD7116985.1"/>
    <property type="molecule type" value="Genomic_DNA"/>
</dbReference>
<gene>
    <name evidence="2" type="ORF">E3N88_04253</name>
</gene>
<organism evidence="2 3">
    <name type="scientific">Mikania micrantha</name>
    <name type="common">bitter vine</name>
    <dbReference type="NCBI Taxonomy" id="192012"/>
    <lineage>
        <taxon>Eukaryota</taxon>
        <taxon>Viridiplantae</taxon>
        <taxon>Streptophyta</taxon>
        <taxon>Embryophyta</taxon>
        <taxon>Tracheophyta</taxon>
        <taxon>Spermatophyta</taxon>
        <taxon>Magnoliopsida</taxon>
        <taxon>eudicotyledons</taxon>
        <taxon>Gunneridae</taxon>
        <taxon>Pentapetalae</taxon>
        <taxon>asterids</taxon>
        <taxon>campanulids</taxon>
        <taxon>Asterales</taxon>
        <taxon>Asteraceae</taxon>
        <taxon>Asteroideae</taxon>
        <taxon>Heliantheae alliance</taxon>
        <taxon>Eupatorieae</taxon>
        <taxon>Mikania</taxon>
    </lineage>
</organism>
<accession>A0A5N6PTX8</accession>
<evidence type="ECO:0000313" key="2">
    <source>
        <dbReference type="EMBL" id="KAD7116985.1"/>
    </source>
</evidence>
<comment type="caution">
    <text evidence="2">The sequence shown here is derived from an EMBL/GenBank/DDBJ whole genome shotgun (WGS) entry which is preliminary data.</text>
</comment>
<proteinExistence type="predicted"/>
<keyword evidence="3" id="KW-1185">Reference proteome</keyword>
<reference evidence="2 3" key="1">
    <citation type="submission" date="2019-05" db="EMBL/GenBank/DDBJ databases">
        <title>Mikania micrantha, genome provides insights into the molecular mechanism of rapid growth.</title>
        <authorList>
            <person name="Liu B."/>
        </authorList>
    </citation>
    <scope>NUCLEOTIDE SEQUENCE [LARGE SCALE GENOMIC DNA]</scope>
    <source>
        <strain evidence="2">NLD-2019</strain>
        <tissue evidence="2">Leaf</tissue>
    </source>
</reference>
<protein>
    <submittedName>
        <fullName evidence="2">Uncharacterized protein</fullName>
    </submittedName>
</protein>
<dbReference type="Proteomes" id="UP000326396">
    <property type="component" value="Linkage Group LG10"/>
</dbReference>
<dbReference type="AlphaFoldDB" id="A0A5N6PTX8"/>
<evidence type="ECO:0000256" key="1">
    <source>
        <dbReference type="SAM" id="MobiDB-lite"/>
    </source>
</evidence>
<feature type="region of interest" description="Disordered" evidence="1">
    <location>
        <begin position="42"/>
        <end position="95"/>
    </location>
</feature>
<sequence length="117" mass="13267">MIIPGAILSFKSLENEDWMVVYVCSSSGLRNRSKKKKIISSCMNSDEIDQTSAPPHPSRTATRSPKRLRVPRRNPEISDFYRASRTAENSKPTSAYRGESIRPLLRIFLRFSIPGNP</sequence>
<name>A0A5N6PTX8_9ASTR</name>
<evidence type="ECO:0000313" key="3">
    <source>
        <dbReference type="Proteomes" id="UP000326396"/>
    </source>
</evidence>